<dbReference type="RefSeq" id="WP_066416490.1">
    <property type="nucleotide sequence ID" value="NZ_CP018866.1"/>
</dbReference>
<keyword evidence="1" id="KW-0472">Membrane</keyword>
<feature type="transmembrane region" description="Helical" evidence="1">
    <location>
        <begin position="43"/>
        <end position="62"/>
    </location>
</feature>
<dbReference type="Proteomes" id="UP000215224">
    <property type="component" value="Chromosome"/>
</dbReference>
<evidence type="ECO:0000313" key="3">
    <source>
        <dbReference type="EMBL" id="AST92489.1"/>
    </source>
</evidence>
<keyword evidence="1" id="KW-0812">Transmembrane</keyword>
<feature type="domain" description="DUF5658" evidence="2">
    <location>
        <begin position="8"/>
        <end position="93"/>
    </location>
</feature>
<protein>
    <recommendedName>
        <fullName evidence="2">DUF5658 domain-containing protein</fullName>
    </recommendedName>
</protein>
<evidence type="ECO:0000259" key="2">
    <source>
        <dbReference type="Pfam" id="PF18902"/>
    </source>
</evidence>
<proteinExistence type="predicted"/>
<feature type="transmembrane region" description="Helical" evidence="1">
    <location>
        <begin position="74"/>
        <end position="95"/>
    </location>
</feature>
<evidence type="ECO:0000313" key="4">
    <source>
        <dbReference type="Proteomes" id="UP000215224"/>
    </source>
</evidence>
<keyword evidence="4" id="KW-1185">Reference proteome</keyword>
<keyword evidence="1" id="KW-1133">Transmembrane helix</keyword>
<dbReference type="EMBL" id="CP018866">
    <property type="protein sequence ID" value="AST92489.1"/>
    <property type="molecule type" value="Genomic_DNA"/>
</dbReference>
<sequence length="126" mass="14403">MYGLFLSLLILNGIDGVLTFIGLKFNMIEEANPLMSLLFTHNPYLFLIIKITLSFLLLIFLIRKQIPNTRLVKILSIFAIASYSYVTCLHLVGFITGFNIKKGPKNQSILIFWTALLLFLFNKILC</sequence>
<dbReference type="AlphaFoldDB" id="A0A223KSP2"/>
<feature type="transmembrane region" description="Helical" evidence="1">
    <location>
        <begin position="107"/>
        <end position="125"/>
    </location>
</feature>
<gene>
    <name evidence="3" type="ORF">BC6307_14900</name>
</gene>
<reference evidence="3 4" key="1">
    <citation type="submission" date="2016-12" db="EMBL/GenBank/DDBJ databases">
        <title>The whole genome sequencing and assembly of Bacillus cohnii DSM 6307T strain.</title>
        <authorList>
            <person name="Lee Y.-J."/>
            <person name="Yi H."/>
            <person name="Bahn Y.-S."/>
            <person name="Kim J.F."/>
            <person name="Lee D.-W."/>
        </authorList>
    </citation>
    <scope>NUCLEOTIDE SEQUENCE [LARGE SCALE GENOMIC DNA]</scope>
    <source>
        <strain evidence="3 4">DSM 6307</strain>
    </source>
</reference>
<accession>A0A223KSP2</accession>
<name>A0A223KSP2_9BACI</name>
<organism evidence="3 4">
    <name type="scientific">Sutcliffiella cohnii</name>
    <dbReference type="NCBI Taxonomy" id="33932"/>
    <lineage>
        <taxon>Bacteria</taxon>
        <taxon>Bacillati</taxon>
        <taxon>Bacillota</taxon>
        <taxon>Bacilli</taxon>
        <taxon>Bacillales</taxon>
        <taxon>Bacillaceae</taxon>
        <taxon>Sutcliffiella</taxon>
    </lineage>
</organism>
<dbReference type="KEGG" id="bcoh:BC6307_14900"/>
<evidence type="ECO:0000256" key="1">
    <source>
        <dbReference type="SAM" id="Phobius"/>
    </source>
</evidence>
<dbReference type="Pfam" id="PF18902">
    <property type="entry name" value="DUF5658"/>
    <property type="match status" value="1"/>
</dbReference>
<dbReference type="InterPro" id="IPR043717">
    <property type="entry name" value="DUF5658"/>
</dbReference>